<dbReference type="EMBL" id="UINC01024765">
    <property type="protein sequence ID" value="SVA99064.1"/>
    <property type="molecule type" value="Genomic_DNA"/>
</dbReference>
<gene>
    <name evidence="1" type="ORF">METZ01_LOCUS151918</name>
</gene>
<dbReference type="GO" id="GO:0004553">
    <property type="term" value="F:hydrolase activity, hydrolyzing O-glycosyl compounds"/>
    <property type="evidence" value="ECO:0007669"/>
    <property type="project" value="InterPro"/>
</dbReference>
<name>A0A382ACG3_9ZZZZ</name>
<protein>
    <submittedName>
        <fullName evidence="1">Uncharacterized protein</fullName>
    </submittedName>
</protein>
<dbReference type="AlphaFoldDB" id="A0A382ACG3"/>
<accession>A0A382ACG3</accession>
<feature type="non-terminal residue" evidence="1">
    <location>
        <position position="84"/>
    </location>
</feature>
<organism evidence="1">
    <name type="scientific">marine metagenome</name>
    <dbReference type="NCBI Taxonomy" id="408172"/>
    <lineage>
        <taxon>unclassified sequences</taxon>
        <taxon>metagenomes</taxon>
        <taxon>ecological metagenomes</taxon>
    </lineage>
</organism>
<evidence type="ECO:0000313" key="1">
    <source>
        <dbReference type="EMBL" id="SVA99064.1"/>
    </source>
</evidence>
<sequence length="84" mass="9220">MPNSIEQLVGQLIIAGFRGKSAKSDSDIARYIQDYHLSGVILYDEDLELDKYGSRNISSTEQVLALTKQLQSCSGDGLLVSIDQ</sequence>
<dbReference type="Gene3D" id="3.20.20.300">
    <property type="entry name" value="Glycoside hydrolase, family 3, N-terminal domain"/>
    <property type="match status" value="1"/>
</dbReference>
<dbReference type="InterPro" id="IPR036962">
    <property type="entry name" value="Glyco_hydro_3_N_sf"/>
</dbReference>
<proteinExistence type="predicted"/>
<reference evidence="1" key="1">
    <citation type="submission" date="2018-05" db="EMBL/GenBank/DDBJ databases">
        <authorList>
            <person name="Lanie J.A."/>
            <person name="Ng W.-L."/>
            <person name="Kazmierczak K.M."/>
            <person name="Andrzejewski T.M."/>
            <person name="Davidsen T.M."/>
            <person name="Wayne K.J."/>
            <person name="Tettelin H."/>
            <person name="Glass J.I."/>
            <person name="Rusch D."/>
            <person name="Podicherti R."/>
            <person name="Tsui H.-C.T."/>
            <person name="Winkler M.E."/>
        </authorList>
    </citation>
    <scope>NUCLEOTIDE SEQUENCE</scope>
</reference>
<dbReference type="GO" id="GO:0005975">
    <property type="term" value="P:carbohydrate metabolic process"/>
    <property type="evidence" value="ECO:0007669"/>
    <property type="project" value="InterPro"/>
</dbReference>